<feature type="compositionally biased region" description="Basic and acidic residues" evidence="1">
    <location>
        <begin position="240"/>
        <end position="250"/>
    </location>
</feature>
<dbReference type="EMBL" id="QCYY01003912">
    <property type="protein sequence ID" value="ROT61940.1"/>
    <property type="molecule type" value="Genomic_DNA"/>
</dbReference>
<reference evidence="2 3" key="2">
    <citation type="submission" date="2019-01" db="EMBL/GenBank/DDBJ databases">
        <title>The decoding of complex shrimp genome reveals the adaptation for benthos swimmer, frequently molting mechanism and breeding impact on genome.</title>
        <authorList>
            <person name="Sun Y."/>
            <person name="Gao Y."/>
            <person name="Yu Y."/>
        </authorList>
    </citation>
    <scope>NUCLEOTIDE SEQUENCE [LARGE SCALE GENOMIC DNA]</scope>
    <source>
        <tissue evidence="2">Muscle</tissue>
    </source>
</reference>
<reference evidence="2 3" key="1">
    <citation type="submission" date="2018-04" db="EMBL/GenBank/DDBJ databases">
        <authorList>
            <person name="Zhang X."/>
            <person name="Yuan J."/>
            <person name="Li F."/>
            <person name="Xiang J."/>
        </authorList>
    </citation>
    <scope>NUCLEOTIDE SEQUENCE [LARGE SCALE GENOMIC DNA]</scope>
    <source>
        <tissue evidence="2">Muscle</tissue>
    </source>
</reference>
<dbReference type="AlphaFoldDB" id="A0A3R7LQT7"/>
<comment type="caution">
    <text evidence="2">The sequence shown here is derived from an EMBL/GenBank/DDBJ whole genome shotgun (WGS) entry which is preliminary data.</text>
</comment>
<feature type="compositionally biased region" description="Low complexity" evidence="1">
    <location>
        <begin position="172"/>
        <end position="181"/>
    </location>
</feature>
<evidence type="ECO:0000256" key="1">
    <source>
        <dbReference type="SAM" id="MobiDB-lite"/>
    </source>
</evidence>
<protein>
    <submittedName>
        <fullName evidence="2">Uncharacterized protein</fullName>
    </submittedName>
</protein>
<evidence type="ECO:0000313" key="3">
    <source>
        <dbReference type="Proteomes" id="UP000283509"/>
    </source>
</evidence>
<feature type="region of interest" description="Disordered" evidence="1">
    <location>
        <begin position="146"/>
        <end position="250"/>
    </location>
</feature>
<feature type="compositionally biased region" description="Basic and acidic residues" evidence="1">
    <location>
        <begin position="211"/>
        <end position="223"/>
    </location>
</feature>
<organism evidence="2 3">
    <name type="scientific">Penaeus vannamei</name>
    <name type="common">Whiteleg shrimp</name>
    <name type="synonym">Litopenaeus vannamei</name>
    <dbReference type="NCBI Taxonomy" id="6689"/>
    <lineage>
        <taxon>Eukaryota</taxon>
        <taxon>Metazoa</taxon>
        <taxon>Ecdysozoa</taxon>
        <taxon>Arthropoda</taxon>
        <taxon>Crustacea</taxon>
        <taxon>Multicrustacea</taxon>
        <taxon>Malacostraca</taxon>
        <taxon>Eumalacostraca</taxon>
        <taxon>Eucarida</taxon>
        <taxon>Decapoda</taxon>
        <taxon>Dendrobranchiata</taxon>
        <taxon>Penaeoidea</taxon>
        <taxon>Penaeidae</taxon>
        <taxon>Penaeus</taxon>
    </lineage>
</organism>
<evidence type="ECO:0000313" key="2">
    <source>
        <dbReference type="EMBL" id="ROT61940.1"/>
    </source>
</evidence>
<proteinExistence type="predicted"/>
<dbReference type="Proteomes" id="UP000283509">
    <property type="component" value="Unassembled WGS sequence"/>
</dbReference>
<keyword evidence="3" id="KW-1185">Reference proteome</keyword>
<feature type="region of interest" description="Disordered" evidence="1">
    <location>
        <begin position="33"/>
        <end position="57"/>
    </location>
</feature>
<sequence>MNYVTIDSRQKTDTRFHVGRRLPAEARFVSCENLPTPSDAASPWPAPRPSAGGENAPASAVVSTHRHPLLTGVRSDVQVIDVITTAAAPRKLCIVSLHTMFSIFSRHVFTFVHTAESILFSSSSSLGVILSKSPAACCIPTPARAAGRAADPQRDPYGGAHRAAFRSRLQSRPRASPSSRSVRLKRSGPSRPDGGVAELADGAQRTHSRRRPDGAAEQTEARRKAAGRTDGGAARRARRREPIGSDRDERGFLNCKQGVLPDPFAALKPRFPIPITHIKANIWNAYYSGCNSHINLLRGELGDLLLLLFFCMCVCFRHNTRRVLSPRQKPDRGPFNALGGGASRRSCCGRMEGARPRWLKGGKTAVTQSHGNTAQAHGNAGGIVTRGGAGGVTAEVTLIARSEGGWMRRHTGGHAGQGRLMM</sequence>
<accession>A0A3R7LQT7</accession>
<gene>
    <name evidence="2" type="ORF">C7M84_020230</name>
</gene>
<name>A0A3R7LQT7_PENVA</name>